<evidence type="ECO:0000256" key="2">
    <source>
        <dbReference type="ARBA" id="ARBA00023277"/>
    </source>
</evidence>
<dbReference type="GO" id="GO:0016829">
    <property type="term" value="F:lyase activity"/>
    <property type="evidence" value="ECO:0007669"/>
    <property type="project" value="UniProtKB-KW"/>
</dbReference>
<reference evidence="6 7" key="1">
    <citation type="submission" date="2020-07" db="EMBL/GenBank/DDBJ databases">
        <title>A new beta-1,3-glucan-decomposing anaerobic bacterium isolated from anoxic soil subjected to biological soil disinfestation.</title>
        <authorList>
            <person name="Ueki A."/>
            <person name="Tonouchi A."/>
        </authorList>
    </citation>
    <scope>NUCLEOTIDE SEQUENCE [LARGE SCALE GENOMIC DNA]</scope>
    <source>
        <strain evidence="6 7">TW1</strain>
    </source>
</reference>
<sequence length="131" mass="14874">MFDNYVFSEGTCKNVSNKDGQVNGFELKTLITYYRGVPLSMVHDVKVEVDGVEVPRESIRFSSNGEDYFTLDEMETVTTYKWEYGQEATVFVEKEGGLSKGEHDVKLTTVLRVAYIPVPFEGTKTRKVVIN</sequence>
<dbReference type="Proteomes" id="UP000580568">
    <property type="component" value="Unassembled WGS sequence"/>
</dbReference>
<gene>
    <name evidence="6" type="ORF">bsdtw1_00762</name>
</gene>
<dbReference type="AlphaFoldDB" id="A0A6V8SBW2"/>
<proteinExistence type="inferred from homology"/>
<keyword evidence="7" id="KW-1185">Reference proteome</keyword>
<evidence type="ECO:0000256" key="4">
    <source>
        <dbReference type="ARBA" id="ARBA00047208"/>
    </source>
</evidence>
<keyword evidence="1" id="KW-0456">Lyase</keyword>
<dbReference type="EMBL" id="BLZR01000001">
    <property type="protein sequence ID" value="GFP74707.1"/>
    <property type="molecule type" value="Genomic_DNA"/>
</dbReference>
<organism evidence="6 7">
    <name type="scientific">Clostridium fungisolvens</name>
    <dbReference type="NCBI Taxonomy" id="1604897"/>
    <lineage>
        <taxon>Bacteria</taxon>
        <taxon>Bacillati</taxon>
        <taxon>Bacillota</taxon>
        <taxon>Clostridia</taxon>
        <taxon>Eubacteriales</taxon>
        <taxon>Clostridiaceae</taxon>
        <taxon>Clostridium</taxon>
    </lineage>
</organism>
<evidence type="ECO:0000259" key="5">
    <source>
        <dbReference type="Pfam" id="PF19906"/>
    </source>
</evidence>
<name>A0A6V8SBW2_9CLOT</name>
<protein>
    <recommendedName>
        <fullName evidence="4">C-deglycosylation enzyme beta subunit</fullName>
    </recommendedName>
</protein>
<feature type="domain" description="C-glycoside deglycosidase beta subunit" evidence="5">
    <location>
        <begin position="2"/>
        <end position="115"/>
    </location>
</feature>
<evidence type="ECO:0000256" key="3">
    <source>
        <dbReference type="ARBA" id="ARBA00046336"/>
    </source>
</evidence>
<evidence type="ECO:0000313" key="6">
    <source>
        <dbReference type="EMBL" id="GFP74707.1"/>
    </source>
</evidence>
<evidence type="ECO:0000313" key="7">
    <source>
        <dbReference type="Proteomes" id="UP000580568"/>
    </source>
</evidence>
<comment type="caution">
    <text evidence="6">The sequence shown here is derived from an EMBL/GenBank/DDBJ whole genome shotgun (WGS) entry which is preliminary data.</text>
</comment>
<dbReference type="InterPro" id="IPR045959">
    <property type="entry name" value="CGDB"/>
</dbReference>
<evidence type="ECO:0000256" key="1">
    <source>
        <dbReference type="ARBA" id="ARBA00023239"/>
    </source>
</evidence>
<dbReference type="RefSeq" id="WP_183276256.1">
    <property type="nucleotide sequence ID" value="NZ_BLZR01000001.1"/>
</dbReference>
<keyword evidence="2" id="KW-0119">Carbohydrate metabolism</keyword>
<accession>A0A6V8SBW2</accession>
<dbReference type="Pfam" id="PF19906">
    <property type="entry name" value="CGDB"/>
    <property type="match status" value="1"/>
</dbReference>
<comment type="similarity">
    <text evidence="3">Belongs to the C-glycoside deglycosidase beta subunit family.</text>
</comment>